<sequence>MANRLDGARLMGHNGSGCMLASEIKMRFDEGFHQEAIIVREPMANDSYNVAVKGRGYWIYVSAARTKTTPKSYKSLDAAMSELSKIGFREATIDLK</sequence>
<dbReference type="AlphaFoldDB" id="A0A0H3ZKD9"/>
<dbReference type="EMBL" id="KP795489">
    <property type="protein sequence ID" value="AKN36405.1"/>
    <property type="molecule type" value="Genomic_DNA"/>
</dbReference>
<reference evidence="1" key="1">
    <citation type="journal article" date="2015" name="MBio">
        <title>Eco-Evolutionary Dynamics of Episomes among Ecologically Cohesive Bacterial Populations.</title>
        <authorList>
            <person name="Xue H."/>
            <person name="Cordero O.X."/>
            <person name="Camas F.M."/>
            <person name="Trimble W."/>
            <person name="Meyer F."/>
            <person name="Guglielmini J."/>
            <person name="Rocha E.P."/>
            <person name="Polz M.F."/>
        </authorList>
    </citation>
    <scope>NUCLEOTIDE SEQUENCE</scope>
    <source>
        <strain evidence="1">5F_275</strain>
    </source>
</reference>
<accession>A0A0H3ZKD9</accession>
<protein>
    <submittedName>
        <fullName evidence="1">Uncharacterized protein</fullName>
    </submittedName>
</protein>
<proteinExistence type="predicted"/>
<organism evidence="1">
    <name type="scientific">Vibrio tasmaniensis</name>
    <dbReference type="NCBI Taxonomy" id="212663"/>
    <lineage>
        <taxon>Bacteria</taxon>
        <taxon>Pseudomonadati</taxon>
        <taxon>Pseudomonadota</taxon>
        <taxon>Gammaproteobacteria</taxon>
        <taxon>Vibrionales</taxon>
        <taxon>Vibrionaceae</taxon>
        <taxon>Vibrio</taxon>
    </lineage>
</organism>
<name>A0A0H3ZKD9_9VIBR</name>
<evidence type="ECO:0000313" key="1">
    <source>
        <dbReference type="EMBL" id="AKN36405.1"/>
    </source>
</evidence>